<dbReference type="AlphaFoldDB" id="A0A2C8F4D6"/>
<dbReference type="RefSeq" id="WP_097010810.1">
    <property type="nucleotide sequence ID" value="NZ_LT907975.1"/>
</dbReference>
<evidence type="ECO:0000313" key="1">
    <source>
        <dbReference type="EMBL" id="SOB57592.1"/>
    </source>
</evidence>
<dbReference type="EMBL" id="LT907975">
    <property type="protein sequence ID" value="SOB57592.1"/>
    <property type="molecule type" value="Genomic_DNA"/>
</dbReference>
<proteinExistence type="predicted"/>
<evidence type="ECO:0000313" key="2">
    <source>
        <dbReference type="Proteomes" id="UP000219215"/>
    </source>
</evidence>
<accession>A0A2C8F4D6</accession>
<dbReference type="KEGG" id="pprf:DPRO_0706"/>
<sequence>MLDIVEENLERYDMLRGGPDVAGYAGLPETDDGDGIRARRMVMTELDLVRIKEYYPDFGDGDDIEVVLVGKSCLEQ</sequence>
<protein>
    <submittedName>
        <fullName evidence="1">Uncharacterized protein</fullName>
    </submittedName>
</protein>
<dbReference type="Proteomes" id="UP000219215">
    <property type="component" value="Chromosome DPRO"/>
</dbReference>
<organism evidence="1 2">
    <name type="scientific">Pseudodesulfovibrio profundus</name>
    <dbReference type="NCBI Taxonomy" id="57320"/>
    <lineage>
        <taxon>Bacteria</taxon>
        <taxon>Pseudomonadati</taxon>
        <taxon>Thermodesulfobacteriota</taxon>
        <taxon>Desulfovibrionia</taxon>
        <taxon>Desulfovibrionales</taxon>
        <taxon>Desulfovibrionaceae</taxon>
    </lineage>
</organism>
<reference evidence="2" key="1">
    <citation type="submission" date="2017-09" db="EMBL/GenBank/DDBJ databases">
        <authorList>
            <person name="Regsiter A."/>
            <person name="William W."/>
        </authorList>
    </citation>
    <scope>NUCLEOTIDE SEQUENCE [LARGE SCALE GENOMIC DNA]</scope>
    <source>
        <strain evidence="2">500-1</strain>
    </source>
</reference>
<name>A0A2C8F4D6_9BACT</name>
<keyword evidence="2" id="KW-1185">Reference proteome</keyword>
<gene>
    <name evidence="1" type="ORF">DPRO_0706</name>
</gene>